<protein>
    <submittedName>
        <fullName evidence="3">Sarcosine oxidase subunit alpha</fullName>
    </submittedName>
</protein>
<comment type="caution">
    <text evidence="3">The sequence shown here is derived from an EMBL/GenBank/DDBJ whole genome shotgun (WGS) entry which is preliminary data.</text>
</comment>
<dbReference type="InterPro" id="IPR036188">
    <property type="entry name" value="FAD/NAD-bd_sf"/>
</dbReference>
<feature type="domain" description="SoxA A3" evidence="2">
    <location>
        <begin position="401"/>
        <end position="481"/>
    </location>
</feature>
<sequence>MRDGTASAGGEAIVFSFNGRRLTGRAGDTLAAALWRNGIRRVATTRKRHLPLGLLGASVSGNLARVDGIPNVRLDQVPLRAGAQVRAQNCWPAPGVDVTRALSLVPAPWLYGGFEHGALMPRSPRAFRLAEKVMSHLAGMADPPAPRPGQAVPGRRIEVDLLVVGGGVEGRRVANAAAAEGVRVALVTRSAAGGTACDPARAAVPLAPQVQVFPETEVFGLYRGGEIVAAAPFDTTRGGLVFVPGRVVLATGRRAMPLLVPGNHLPGVIDARAALRLALDHGVAPGRRIAVFAEDACAAAELARRLAPSGASCVHAGPRTELHRILGRSRVTGVEVGARLRCDGVIFAGDARPDPGLPFQASAAGCVQLRPGAIPPRVALAGSCAQPVAPLALPAVLEDASYVCACMDVTVGELRHHIDRGITDLEVLKRLTSCGMGPCQGFPCWETMAAVVAQLAPQAVQRVPRPSHRAPRRALTVAQAAGMEGLVAPDVRPASGPEGGYE</sequence>
<gene>
    <name evidence="3" type="ORF">DYS74_13010</name>
</gene>
<accession>A0A421BM61</accession>
<dbReference type="InterPro" id="IPR051691">
    <property type="entry name" value="Metab_Enz_Cyan_OpOx_G3PDH"/>
</dbReference>
<dbReference type="AlphaFoldDB" id="A0A421BM61"/>
<dbReference type="Gene3D" id="1.10.10.1100">
    <property type="entry name" value="BFD-like [2Fe-2S]-binding domain"/>
    <property type="match status" value="1"/>
</dbReference>
<evidence type="ECO:0000313" key="3">
    <source>
        <dbReference type="EMBL" id="RLL63865.1"/>
    </source>
</evidence>
<dbReference type="SUPFAM" id="SSF51905">
    <property type="entry name" value="FAD/NAD(P)-binding domain"/>
    <property type="match status" value="1"/>
</dbReference>
<dbReference type="Pfam" id="PF13510">
    <property type="entry name" value="Fer2_4"/>
    <property type="match status" value="1"/>
</dbReference>
<dbReference type="EMBL" id="RCHI01000013">
    <property type="protein sequence ID" value="RLL63865.1"/>
    <property type="molecule type" value="Genomic_DNA"/>
</dbReference>
<dbReference type="InterPro" id="IPR041854">
    <property type="entry name" value="BFD-like_2Fe2S-bd_dom_sf"/>
</dbReference>
<dbReference type="PANTHER" id="PTHR42949:SF3">
    <property type="entry name" value="ANAEROBIC GLYCEROL-3-PHOSPHATE DEHYDROGENASE SUBUNIT B"/>
    <property type="match status" value="1"/>
</dbReference>
<dbReference type="Pfam" id="PF17806">
    <property type="entry name" value="SO_alpha_A3"/>
    <property type="match status" value="1"/>
</dbReference>
<dbReference type="RefSeq" id="WP_121534125.1">
    <property type="nucleotide sequence ID" value="NZ_RCHI01000013.1"/>
</dbReference>
<organism evidence="3 4">
    <name type="scientific">Paenirhodobacter hankyongi</name>
    <dbReference type="NCBI Taxonomy" id="2294033"/>
    <lineage>
        <taxon>Bacteria</taxon>
        <taxon>Pseudomonadati</taxon>
        <taxon>Pseudomonadota</taxon>
        <taxon>Alphaproteobacteria</taxon>
        <taxon>Rhodobacterales</taxon>
        <taxon>Rhodobacter group</taxon>
        <taxon>Paenirhodobacter</taxon>
    </lineage>
</organism>
<reference evidence="3 4" key="1">
    <citation type="submission" date="2018-10" db="EMBL/GenBank/DDBJ databases">
        <title>Rhodobacter sp . BO-81.</title>
        <authorList>
            <person name="Im W.T."/>
        </authorList>
    </citation>
    <scope>NUCLEOTIDE SEQUENCE [LARGE SCALE GENOMIC DNA]</scope>
    <source>
        <strain evidence="3 4">BO-81</strain>
    </source>
</reference>
<proteinExistence type="predicted"/>
<dbReference type="Gene3D" id="3.10.20.440">
    <property type="entry name" value="2Fe-2S iron-sulphur cluster binding domain, sarcosine oxidase, alpha subunit, N-terminal domain"/>
    <property type="match status" value="1"/>
</dbReference>
<dbReference type="PANTHER" id="PTHR42949">
    <property type="entry name" value="ANAEROBIC GLYCEROL-3-PHOSPHATE DEHYDROGENASE SUBUNIT B"/>
    <property type="match status" value="1"/>
</dbReference>
<dbReference type="InterPro" id="IPR042204">
    <property type="entry name" value="2Fe-2S-bd_N"/>
</dbReference>
<dbReference type="GO" id="GO:0016491">
    <property type="term" value="F:oxidoreductase activity"/>
    <property type="evidence" value="ECO:0007669"/>
    <property type="project" value="UniProtKB-KW"/>
</dbReference>
<evidence type="ECO:0000256" key="1">
    <source>
        <dbReference type="ARBA" id="ARBA00023002"/>
    </source>
</evidence>
<keyword evidence="1" id="KW-0560">Oxidoreductase</keyword>
<name>A0A421BM61_9RHOB</name>
<evidence type="ECO:0000259" key="2">
    <source>
        <dbReference type="Pfam" id="PF17806"/>
    </source>
</evidence>
<dbReference type="InterPro" id="IPR041117">
    <property type="entry name" value="SoxA_A3"/>
</dbReference>
<dbReference type="Proteomes" id="UP000279673">
    <property type="component" value="Unassembled WGS sequence"/>
</dbReference>
<dbReference type="Gene3D" id="3.50.50.60">
    <property type="entry name" value="FAD/NAD(P)-binding domain"/>
    <property type="match status" value="1"/>
</dbReference>
<evidence type="ECO:0000313" key="4">
    <source>
        <dbReference type="Proteomes" id="UP000279673"/>
    </source>
</evidence>
<keyword evidence="4" id="KW-1185">Reference proteome</keyword>